<evidence type="ECO:0000313" key="2">
    <source>
        <dbReference type="EMBL" id="KAL0194793.1"/>
    </source>
</evidence>
<feature type="compositionally biased region" description="Basic and acidic residues" evidence="1">
    <location>
        <begin position="1"/>
        <end position="11"/>
    </location>
</feature>
<protein>
    <submittedName>
        <fullName evidence="2">Uncharacterized protein</fullName>
    </submittedName>
</protein>
<feature type="non-terminal residue" evidence="2">
    <location>
        <position position="57"/>
    </location>
</feature>
<feature type="non-terminal residue" evidence="2">
    <location>
        <position position="1"/>
    </location>
</feature>
<organism evidence="2 3">
    <name type="scientific">Cirrhinus mrigala</name>
    <name type="common">Mrigala</name>
    <dbReference type="NCBI Taxonomy" id="683832"/>
    <lineage>
        <taxon>Eukaryota</taxon>
        <taxon>Metazoa</taxon>
        <taxon>Chordata</taxon>
        <taxon>Craniata</taxon>
        <taxon>Vertebrata</taxon>
        <taxon>Euteleostomi</taxon>
        <taxon>Actinopterygii</taxon>
        <taxon>Neopterygii</taxon>
        <taxon>Teleostei</taxon>
        <taxon>Ostariophysi</taxon>
        <taxon>Cypriniformes</taxon>
        <taxon>Cyprinidae</taxon>
        <taxon>Labeoninae</taxon>
        <taxon>Labeonini</taxon>
        <taxon>Cirrhinus</taxon>
    </lineage>
</organism>
<accession>A0ABD0RAA0</accession>
<keyword evidence="3" id="KW-1185">Reference proteome</keyword>
<name>A0ABD0RAA0_CIRMR</name>
<dbReference type="AlphaFoldDB" id="A0ABD0RAA0"/>
<dbReference type="Proteomes" id="UP001529510">
    <property type="component" value="Unassembled WGS sequence"/>
</dbReference>
<feature type="compositionally biased region" description="Low complexity" evidence="1">
    <location>
        <begin position="13"/>
        <end position="26"/>
    </location>
</feature>
<evidence type="ECO:0000256" key="1">
    <source>
        <dbReference type="SAM" id="MobiDB-lite"/>
    </source>
</evidence>
<comment type="caution">
    <text evidence="2">The sequence shown here is derived from an EMBL/GenBank/DDBJ whole genome shotgun (WGS) entry which is preliminary data.</text>
</comment>
<feature type="region of interest" description="Disordered" evidence="1">
    <location>
        <begin position="1"/>
        <end position="26"/>
    </location>
</feature>
<evidence type="ECO:0000313" key="3">
    <source>
        <dbReference type="Proteomes" id="UP001529510"/>
    </source>
</evidence>
<dbReference type="EMBL" id="JAMKFB020000004">
    <property type="protein sequence ID" value="KAL0194793.1"/>
    <property type="molecule type" value="Genomic_DNA"/>
</dbReference>
<sequence>NQDVQHSHTHEFQPATQTTPATTTTNAPVPVYVQQVVGVSPLHDLQAFLKGKPKSLG</sequence>
<gene>
    <name evidence="2" type="ORF">M9458_008365</name>
</gene>
<reference evidence="2 3" key="1">
    <citation type="submission" date="2024-05" db="EMBL/GenBank/DDBJ databases">
        <title>Genome sequencing and assembly of Indian major carp, Cirrhinus mrigala (Hamilton, 1822).</title>
        <authorList>
            <person name="Mohindra V."/>
            <person name="Chowdhury L.M."/>
            <person name="Lal K."/>
            <person name="Jena J.K."/>
        </authorList>
    </citation>
    <scope>NUCLEOTIDE SEQUENCE [LARGE SCALE GENOMIC DNA]</scope>
    <source>
        <strain evidence="2">CM1030</strain>
        <tissue evidence="2">Blood</tissue>
    </source>
</reference>
<proteinExistence type="predicted"/>